<dbReference type="EMBL" id="LK032461">
    <property type="protein sequence ID" value="CDY39954.1"/>
    <property type="molecule type" value="Genomic_DNA"/>
</dbReference>
<name>A0A078HRQ3_BRANA</name>
<dbReference type="InterPro" id="IPR027246">
    <property type="entry name" value="Porin_Euk/Tom40"/>
</dbReference>
<keyword evidence="2" id="KW-0812">Transmembrane</keyword>
<reference evidence="3" key="3">
    <citation type="submission" date="2021-01" db="EMBL/GenBank/DDBJ databases">
        <authorList>
            <consortium name="Genoscope - CEA"/>
            <person name="William W."/>
        </authorList>
    </citation>
    <scope>NUCLEOTIDE SEQUENCE</scope>
</reference>
<evidence type="ECO:0000313" key="3">
    <source>
        <dbReference type="EMBL" id="CAF2065860.1"/>
    </source>
</evidence>
<evidence type="ECO:0000313" key="5">
    <source>
        <dbReference type="Proteomes" id="UP000028999"/>
    </source>
</evidence>
<protein>
    <submittedName>
        <fullName evidence="3">(rape) hypothetical protein</fullName>
    </submittedName>
    <submittedName>
        <fullName evidence="4">BnaC06g40320D protein</fullName>
    </submittedName>
</protein>
<dbReference type="PANTHER" id="PTHR11743">
    <property type="entry name" value="VOLTAGE-DEPENDENT ANION-SELECTIVE CHANNEL"/>
    <property type="match status" value="1"/>
</dbReference>
<dbReference type="PaxDb" id="3708-A0A078HRQ3"/>
<accession>A0A078HRQ3</accession>
<dbReference type="GO" id="GO:0005741">
    <property type="term" value="C:mitochondrial outer membrane"/>
    <property type="evidence" value="ECO:0000318"/>
    <property type="project" value="GO_Central"/>
</dbReference>
<dbReference type="Pfam" id="PF01459">
    <property type="entry name" value="Porin_3"/>
    <property type="match status" value="1"/>
</dbReference>
<feature type="transmembrane region" description="Helical" evidence="2">
    <location>
        <begin position="12"/>
        <end position="30"/>
    </location>
</feature>
<keyword evidence="2" id="KW-1133">Transmembrane helix</keyword>
<dbReference type="PANTHER" id="PTHR11743:SF50">
    <property type="entry name" value="MITOCHONDRIAL OUTER MEMBRANE PROTEIN PORIN 3"/>
    <property type="match status" value="1"/>
</dbReference>
<evidence type="ECO:0000313" key="4">
    <source>
        <dbReference type="EMBL" id="CDY39954.1"/>
    </source>
</evidence>
<keyword evidence="2" id="KW-0472">Membrane</keyword>
<dbReference type="GO" id="GO:0008308">
    <property type="term" value="F:voltage-gated monoatomic anion channel activity"/>
    <property type="evidence" value="ECO:0000318"/>
    <property type="project" value="GO_Central"/>
</dbReference>
<dbReference type="AlphaFoldDB" id="A0A078HRQ3"/>
<comment type="similarity">
    <text evidence="1">Belongs to the eukaryotic mitochondrial porin (TC 1.B.8.1) family.</text>
</comment>
<organism evidence="4 5">
    <name type="scientific">Brassica napus</name>
    <name type="common">Rape</name>
    <dbReference type="NCBI Taxonomy" id="3708"/>
    <lineage>
        <taxon>Eukaryota</taxon>
        <taxon>Viridiplantae</taxon>
        <taxon>Streptophyta</taxon>
        <taxon>Embryophyta</taxon>
        <taxon>Tracheophyta</taxon>
        <taxon>Spermatophyta</taxon>
        <taxon>Magnoliopsida</taxon>
        <taxon>eudicotyledons</taxon>
        <taxon>Gunneridae</taxon>
        <taxon>Pentapetalae</taxon>
        <taxon>rosids</taxon>
        <taxon>malvids</taxon>
        <taxon>Brassicales</taxon>
        <taxon>Brassicaceae</taxon>
        <taxon>Brassiceae</taxon>
        <taxon>Brassica</taxon>
    </lineage>
</organism>
<dbReference type="InterPro" id="IPR001925">
    <property type="entry name" value="Porin_Euk"/>
</dbReference>
<evidence type="ECO:0000256" key="2">
    <source>
        <dbReference type="SAM" id="Phobius"/>
    </source>
</evidence>
<keyword evidence="5" id="KW-1185">Reference proteome</keyword>
<dbReference type="STRING" id="3708.A0A078HRQ3"/>
<dbReference type="InterPro" id="IPR023614">
    <property type="entry name" value="Porin_dom_sf"/>
</dbReference>
<reference evidence="4 5" key="1">
    <citation type="journal article" date="2014" name="Science">
        <title>Plant genetics. Early allopolyploid evolution in the post-Neolithic Brassica napus oilseed genome.</title>
        <authorList>
            <person name="Chalhoub B."/>
            <person name="Denoeud F."/>
            <person name="Liu S."/>
            <person name="Parkin I.A."/>
            <person name="Tang H."/>
            <person name="Wang X."/>
            <person name="Chiquet J."/>
            <person name="Belcram H."/>
            <person name="Tong C."/>
            <person name="Samans B."/>
            <person name="Correa M."/>
            <person name="Da Silva C."/>
            <person name="Just J."/>
            <person name="Falentin C."/>
            <person name="Koh C.S."/>
            <person name="Le Clainche I."/>
            <person name="Bernard M."/>
            <person name="Bento P."/>
            <person name="Noel B."/>
            <person name="Labadie K."/>
            <person name="Alberti A."/>
            <person name="Charles M."/>
            <person name="Arnaud D."/>
            <person name="Guo H."/>
            <person name="Daviaud C."/>
            <person name="Alamery S."/>
            <person name="Jabbari K."/>
            <person name="Zhao M."/>
            <person name="Edger P.P."/>
            <person name="Chelaifa H."/>
            <person name="Tack D."/>
            <person name="Lassalle G."/>
            <person name="Mestiri I."/>
            <person name="Schnel N."/>
            <person name="Le Paslier M.C."/>
            <person name="Fan G."/>
            <person name="Renault V."/>
            <person name="Bayer P.E."/>
            <person name="Golicz A.A."/>
            <person name="Manoli S."/>
            <person name="Lee T.H."/>
            <person name="Thi V.H."/>
            <person name="Chalabi S."/>
            <person name="Hu Q."/>
            <person name="Fan C."/>
            <person name="Tollenaere R."/>
            <person name="Lu Y."/>
            <person name="Battail C."/>
            <person name="Shen J."/>
            <person name="Sidebottom C.H."/>
            <person name="Wang X."/>
            <person name="Canaguier A."/>
            <person name="Chauveau A."/>
            <person name="Berard A."/>
            <person name="Deniot G."/>
            <person name="Guan M."/>
            <person name="Liu Z."/>
            <person name="Sun F."/>
            <person name="Lim Y.P."/>
            <person name="Lyons E."/>
            <person name="Town C.D."/>
            <person name="Bancroft I."/>
            <person name="Wang X."/>
            <person name="Meng J."/>
            <person name="Ma J."/>
            <person name="Pires J.C."/>
            <person name="King G.J."/>
            <person name="Brunel D."/>
            <person name="Delourme R."/>
            <person name="Renard M."/>
            <person name="Aury J.M."/>
            <person name="Adams K.L."/>
            <person name="Batley J."/>
            <person name="Snowdon R.J."/>
            <person name="Tost J."/>
            <person name="Edwards D."/>
            <person name="Zhou Y."/>
            <person name="Hua W."/>
            <person name="Sharpe A.G."/>
            <person name="Paterson A.H."/>
            <person name="Guan C."/>
            <person name="Wincker P."/>
        </authorList>
    </citation>
    <scope>NUCLEOTIDE SEQUENCE [LARGE SCALE GENOMIC DNA]</scope>
    <source>
        <strain evidence="5">cv. Darmor-bzh</strain>
    </source>
</reference>
<dbReference type="Proteomes" id="UP001295469">
    <property type="component" value="Chromosome C06"/>
</dbReference>
<gene>
    <name evidence="4" type="primary">BnaC06g40320D</name>
    <name evidence="3" type="ORF">DARMORV10_C06P53840.1</name>
    <name evidence="4" type="ORF">GSBRNA2T00068835001</name>
</gene>
<dbReference type="EMBL" id="HG994370">
    <property type="protein sequence ID" value="CAF2065860.1"/>
    <property type="molecule type" value="Genomic_DNA"/>
</dbReference>
<proteinExistence type="inferred from homology"/>
<sequence length="212" mass="24534">MICNVDVIPLSIAFWFCYICNWSLMLCRVWETFFWRNEFPVDCCFACVNWLFKSTVNQVAFGFLHGLCFVSDFDTTIPNSSKIQFQFMHDYTTFKASIGGLFRDTNIGVSSVIDTKNFSLELDLLFQTNSINVTRFDADFAYITEEKRTSSIALNEMIQVLMASYHQVIDSDTSNGARFRYPFIDHEPILTFAVEHRLDRHIWLNARADSAG</sequence>
<dbReference type="Proteomes" id="UP000028999">
    <property type="component" value="Unassembled WGS sequence"/>
</dbReference>
<evidence type="ECO:0000256" key="1">
    <source>
        <dbReference type="ARBA" id="ARBA00009624"/>
    </source>
</evidence>
<reference evidence="4" key="2">
    <citation type="submission" date="2014-06" db="EMBL/GenBank/DDBJ databases">
        <authorList>
            <person name="Genoscope - CEA"/>
        </authorList>
    </citation>
    <scope>NUCLEOTIDE SEQUENCE</scope>
</reference>
<dbReference type="Gramene" id="CDY39954">
    <property type="protein sequence ID" value="CDY39954"/>
    <property type="gene ID" value="GSBRNA2T00068835001"/>
</dbReference>
<dbReference type="Gene3D" id="2.40.160.10">
    <property type="entry name" value="Porin"/>
    <property type="match status" value="1"/>
</dbReference>